<dbReference type="EMBL" id="ML119153">
    <property type="protein sequence ID" value="RPB09344.1"/>
    <property type="molecule type" value="Genomic_DNA"/>
</dbReference>
<sequence>MALRQRWRVAWASEGQKRRYICASLPAFVESLPAITSLDHRPTSIANWFPQSSEAQSWIPITKTHIVALHNADHGFAKKQRGGGTDKIIADVWRMGRGRGVGESGSRGVGESGSRGLGNADIGAPELHYEVSFNPEMDIIECRVDSLKHLGCSFLFSLHQLVAYYQRTPSGNISSNMYYVGKNTFGRIEENHTLEDTETYQPTCYTKPSCD</sequence>
<evidence type="ECO:0000313" key="1">
    <source>
        <dbReference type="EMBL" id="RPB09344.1"/>
    </source>
</evidence>
<protein>
    <submittedName>
        <fullName evidence="1">Uncharacterized protein</fullName>
    </submittedName>
</protein>
<name>A0A3N4KFM9_9PEZI</name>
<gene>
    <name evidence="1" type="ORF">P167DRAFT_567399</name>
</gene>
<organism evidence="1 2">
    <name type="scientific">Morchella conica CCBAS932</name>
    <dbReference type="NCBI Taxonomy" id="1392247"/>
    <lineage>
        <taxon>Eukaryota</taxon>
        <taxon>Fungi</taxon>
        <taxon>Dikarya</taxon>
        <taxon>Ascomycota</taxon>
        <taxon>Pezizomycotina</taxon>
        <taxon>Pezizomycetes</taxon>
        <taxon>Pezizales</taxon>
        <taxon>Morchellaceae</taxon>
        <taxon>Morchella</taxon>
    </lineage>
</organism>
<dbReference type="AlphaFoldDB" id="A0A3N4KFM9"/>
<evidence type="ECO:0000313" key="2">
    <source>
        <dbReference type="Proteomes" id="UP000277580"/>
    </source>
</evidence>
<keyword evidence="2" id="KW-1185">Reference proteome</keyword>
<dbReference type="InParanoid" id="A0A3N4KFM9"/>
<dbReference type="Proteomes" id="UP000277580">
    <property type="component" value="Unassembled WGS sequence"/>
</dbReference>
<proteinExistence type="predicted"/>
<reference evidence="1 2" key="1">
    <citation type="journal article" date="2018" name="Nat. Ecol. Evol.">
        <title>Pezizomycetes genomes reveal the molecular basis of ectomycorrhizal truffle lifestyle.</title>
        <authorList>
            <person name="Murat C."/>
            <person name="Payen T."/>
            <person name="Noel B."/>
            <person name="Kuo A."/>
            <person name="Morin E."/>
            <person name="Chen J."/>
            <person name="Kohler A."/>
            <person name="Krizsan K."/>
            <person name="Balestrini R."/>
            <person name="Da Silva C."/>
            <person name="Montanini B."/>
            <person name="Hainaut M."/>
            <person name="Levati E."/>
            <person name="Barry K.W."/>
            <person name="Belfiori B."/>
            <person name="Cichocki N."/>
            <person name="Clum A."/>
            <person name="Dockter R.B."/>
            <person name="Fauchery L."/>
            <person name="Guy J."/>
            <person name="Iotti M."/>
            <person name="Le Tacon F."/>
            <person name="Lindquist E.A."/>
            <person name="Lipzen A."/>
            <person name="Malagnac F."/>
            <person name="Mello A."/>
            <person name="Molinier V."/>
            <person name="Miyauchi S."/>
            <person name="Poulain J."/>
            <person name="Riccioni C."/>
            <person name="Rubini A."/>
            <person name="Sitrit Y."/>
            <person name="Splivallo R."/>
            <person name="Traeger S."/>
            <person name="Wang M."/>
            <person name="Zifcakova L."/>
            <person name="Wipf D."/>
            <person name="Zambonelli A."/>
            <person name="Paolocci F."/>
            <person name="Nowrousian M."/>
            <person name="Ottonello S."/>
            <person name="Baldrian P."/>
            <person name="Spatafora J.W."/>
            <person name="Henrissat B."/>
            <person name="Nagy L.G."/>
            <person name="Aury J.M."/>
            <person name="Wincker P."/>
            <person name="Grigoriev I.V."/>
            <person name="Bonfante P."/>
            <person name="Martin F.M."/>
        </authorList>
    </citation>
    <scope>NUCLEOTIDE SEQUENCE [LARGE SCALE GENOMIC DNA]</scope>
    <source>
        <strain evidence="1 2">CCBAS932</strain>
    </source>
</reference>
<accession>A0A3N4KFM9</accession>